<evidence type="ECO:0000256" key="4">
    <source>
        <dbReference type="ARBA" id="ARBA00023136"/>
    </source>
</evidence>
<dbReference type="Pfam" id="PF07980">
    <property type="entry name" value="SusD_RagB"/>
    <property type="match status" value="1"/>
</dbReference>
<dbReference type="OrthoDB" id="5694214at2"/>
<keyword evidence="4" id="KW-0472">Membrane</keyword>
<dbReference type="EMBL" id="CP011390">
    <property type="protein sequence ID" value="ANE49721.1"/>
    <property type="molecule type" value="Genomic_DNA"/>
</dbReference>
<keyword evidence="9" id="KW-1185">Reference proteome</keyword>
<organism evidence="8 9">
    <name type="scientific">Flavisolibacter tropicus</name>
    <dbReference type="NCBI Taxonomy" id="1492898"/>
    <lineage>
        <taxon>Bacteria</taxon>
        <taxon>Pseudomonadati</taxon>
        <taxon>Bacteroidota</taxon>
        <taxon>Chitinophagia</taxon>
        <taxon>Chitinophagales</taxon>
        <taxon>Chitinophagaceae</taxon>
        <taxon>Flavisolibacter</taxon>
    </lineage>
</organism>
<evidence type="ECO:0000256" key="5">
    <source>
        <dbReference type="ARBA" id="ARBA00023237"/>
    </source>
</evidence>
<dbReference type="Proteomes" id="UP000077177">
    <property type="component" value="Chromosome"/>
</dbReference>
<proteinExistence type="inferred from homology"/>
<reference evidence="9" key="1">
    <citation type="submission" date="2015-01" db="EMBL/GenBank/DDBJ databases">
        <title>Flavisolibacter sp./LCS9/ whole genome sequencing.</title>
        <authorList>
            <person name="Kim M.K."/>
            <person name="Srinivasan S."/>
            <person name="Lee J.-J."/>
        </authorList>
    </citation>
    <scope>NUCLEOTIDE SEQUENCE [LARGE SCALE GENOMIC DNA]</scope>
    <source>
        <strain evidence="9">LCS9</strain>
    </source>
</reference>
<dbReference type="GO" id="GO:0009279">
    <property type="term" value="C:cell outer membrane"/>
    <property type="evidence" value="ECO:0007669"/>
    <property type="project" value="UniProtKB-SubCell"/>
</dbReference>
<comment type="subcellular location">
    <subcellularLocation>
        <location evidence="1">Cell outer membrane</location>
    </subcellularLocation>
</comment>
<evidence type="ECO:0000256" key="2">
    <source>
        <dbReference type="ARBA" id="ARBA00006275"/>
    </source>
</evidence>
<dbReference type="AlphaFoldDB" id="A0A172TRM5"/>
<dbReference type="SUPFAM" id="SSF48452">
    <property type="entry name" value="TPR-like"/>
    <property type="match status" value="1"/>
</dbReference>
<evidence type="ECO:0000259" key="7">
    <source>
        <dbReference type="Pfam" id="PF14322"/>
    </source>
</evidence>
<comment type="similarity">
    <text evidence="2">Belongs to the SusD family.</text>
</comment>
<keyword evidence="5" id="KW-0998">Cell outer membrane</keyword>
<dbReference type="InterPro" id="IPR011990">
    <property type="entry name" value="TPR-like_helical_dom_sf"/>
</dbReference>
<evidence type="ECO:0000313" key="8">
    <source>
        <dbReference type="EMBL" id="ANE49721.1"/>
    </source>
</evidence>
<keyword evidence="3" id="KW-0732">Signal</keyword>
<accession>A0A172TRM5</accession>
<feature type="domain" description="RagB/SusD" evidence="6">
    <location>
        <begin position="362"/>
        <end position="570"/>
    </location>
</feature>
<dbReference type="InterPro" id="IPR012944">
    <property type="entry name" value="SusD_RagB_dom"/>
</dbReference>
<reference evidence="8 9" key="2">
    <citation type="journal article" date="2016" name="Int. J. Syst. Evol. Microbiol.">
        <title>Flavisolibacter tropicus sp. nov., isolated from tropical soil.</title>
        <authorList>
            <person name="Lee J.J."/>
            <person name="Kang M.S."/>
            <person name="Kim G.S."/>
            <person name="Lee C.S."/>
            <person name="Lim S."/>
            <person name="Lee J."/>
            <person name="Roh S.H."/>
            <person name="Kang H."/>
            <person name="Ha J.M."/>
            <person name="Bae S."/>
            <person name="Jung H.Y."/>
            <person name="Kim M.K."/>
        </authorList>
    </citation>
    <scope>NUCLEOTIDE SEQUENCE [LARGE SCALE GENOMIC DNA]</scope>
    <source>
        <strain evidence="8 9">LCS9</strain>
    </source>
</reference>
<gene>
    <name evidence="8" type="ORF">SY85_03630</name>
</gene>
<dbReference type="PATRIC" id="fig|1492898.3.peg.790"/>
<feature type="domain" description="SusD-like N-terminal" evidence="7">
    <location>
        <begin position="83"/>
        <end position="220"/>
    </location>
</feature>
<evidence type="ECO:0000256" key="3">
    <source>
        <dbReference type="ARBA" id="ARBA00022729"/>
    </source>
</evidence>
<sequence>MFAISSCKKYLEVEPVSSFGTDYVFSNYTNAEKAILGVYSALGGDNGYGIRLSMYYPYDNDEMMGQGGTPYPDNERRDIAHFNVQASNTQLANPFNQLYRGIERANVCIYYIPQMDKYNNGSESEKRQLRMLHGEALTLRAQFYFELVRNWGDVPAQFEPSSQQIDLFIAKMNRDTIYNHILADLATASTMVPWRTEAAGITNERITQGAVRALRAKIALFRGGYSLRTSKKMERPSDYKEYYKIASDETKIIMGRNDHKLNSSYLAVFKDALGAHKQEPNGEILWEVGVAGGSSNFGDSKLGYYNGPRYNGTGNGALTILPTYFYSFDPQDTRRDVMCAPYDISANLNLVARPLQTMVDGKFRRDWTTQLTSSAQYFGTNWPMIRFSDVLLMHAEAENELNNGPTASAKSAFEQVRLRAFGGNASLIGVTPADYNGFFNAIVKERSLELGGEGIRKYDLIRWNMLAQRLGETKAELTAMAARNAPYNNLPATMYYQPDSKTIVWLNSLYSPSPATAPAGSANVAWVGSGITSTITRYYAIAFTPNKSELLPIPQASIDANPKLSQDYGY</sequence>
<dbReference type="Gene3D" id="1.25.40.390">
    <property type="match status" value="1"/>
</dbReference>
<dbReference type="InterPro" id="IPR033985">
    <property type="entry name" value="SusD-like_N"/>
</dbReference>
<dbReference type="KEGG" id="fla:SY85_03630"/>
<dbReference type="STRING" id="1492898.SY85_03630"/>
<evidence type="ECO:0000256" key="1">
    <source>
        <dbReference type="ARBA" id="ARBA00004442"/>
    </source>
</evidence>
<protein>
    <submittedName>
        <fullName evidence="8">Carbohydrate-binding protein SusD</fullName>
    </submittedName>
</protein>
<evidence type="ECO:0000313" key="9">
    <source>
        <dbReference type="Proteomes" id="UP000077177"/>
    </source>
</evidence>
<dbReference type="Pfam" id="PF14322">
    <property type="entry name" value="SusD-like_3"/>
    <property type="match status" value="1"/>
</dbReference>
<evidence type="ECO:0000259" key="6">
    <source>
        <dbReference type="Pfam" id="PF07980"/>
    </source>
</evidence>
<name>A0A172TRM5_9BACT</name>